<evidence type="ECO:0000313" key="8">
    <source>
        <dbReference type="EMBL" id="CAI6334405.1"/>
    </source>
</evidence>
<dbReference type="Gene3D" id="1.50.10.20">
    <property type="match status" value="1"/>
</dbReference>
<dbReference type="GO" id="GO:0008496">
    <property type="term" value="F:mannan endo-1,6-alpha-mannosidase activity"/>
    <property type="evidence" value="ECO:0007669"/>
    <property type="project" value="UniProtKB-EC"/>
</dbReference>
<dbReference type="PANTHER" id="PTHR12145:SF36">
    <property type="entry name" value="MANNAN ENDO-1,6-ALPHA-MANNOSIDASE DCW1"/>
    <property type="match status" value="1"/>
</dbReference>
<name>A0A9W4UEB3_9PLEO</name>
<accession>A0A9W4UEB3</accession>
<comment type="catalytic activity">
    <reaction evidence="1">
        <text>Random hydrolysis of (1-&gt;6)-alpha-D-mannosidic linkages in unbranched (1-&gt;6)-mannans.</text>
        <dbReference type="EC" id="3.2.1.101"/>
    </reaction>
</comment>
<dbReference type="InterPro" id="IPR014480">
    <property type="entry name" value="Mannan-1_6-alpha_mannosidase"/>
</dbReference>
<evidence type="ECO:0000313" key="9">
    <source>
        <dbReference type="Proteomes" id="UP001152607"/>
    </source>
</evidence>
<dbReference type="SUPFAM" id="SSF48208">
    <property type="entry name" value="Six-hairpin glycosidases"/>
    <property type="match status" value="1"/>
</dbReference>
<evidence type="ECO:0000256" key="5">
    <source>
        <dbReference type="ARBA" id="ARBA00022801"/>
    </source>
</evidence>
<dbReference type="EMBL" id="CAOQHR010000005">
    <property type="protein sequence ID" value="CAI6334405.1"/>
    <property type="molecule type" value="Genomic_DNA"/>
</dbReference>
<evidence type="ECO:0000256" key="4">
    <source>
        <dbReference type="ARBA" id="ARBA00022729"/>
    </source>
</evidence>
<keyword evidence="4" id="KW-0732">Signal</keyword>
<dbReference type="InterPro" id="IPR005198">
    <property type="entry name" value="Glyco_hydro_76"/>
</dbReference>
<organism evidence="8 9">
    <name type="scientific">Periconia digitata</name>
    <dbReference type="NCBI Taxonomy" id="1303443"/>
    <lineage>
        <taxon>Eukaryota</taxon>
        <taxon>Fungi</taxon>
        <taxon>Dikarya</taxon>
        <taxon>Ascomycota</taxon>
        <taxon>Pezizomycotina</taxon>
        <taxon>Dothideomycetes</taxon>
        <taxon>Pleosporomycetidae</taxon>
        <taxon>Pleosporales</taxon>
        <taxon>Massarineae</taxon>
        <taxon>Periconiaceae</taxon>
        <taxon>Periconia</taxon>
    </lineage>
</organism>
<dbReference type="PANTHER" id="PTHR12145">
    <property type="entry name" value="MANNAN ENDO-1,6-ALPHA-MANNOSIDASE DCW1"/>
    <property type="match status" value="1"/>
</dbReference>
<dbReference type="OrthoDB" id="4187847at2759"/>
<sequence length="392" mass="41879">MRPSHYLSLATATSSVLANAQSTSSLISTAAQIALSLKSTYPNPSVALLPHPFWWWESGSSIDALLNYGIATGDKTYEALAANTLLNQATGTNDFMTADATGNDDQAWWALAALTAAEQNVPVAPGAVTFLALAQNVFDEQKARYDGATCGGGLKWKINVGNGLDGWHYKSTITNGLFFQLAARLAKLTGDEETLAWAEKAYDWVVGVQLIDGEFNVYDGVEDTENCEVVNNPQWSYNTGVFILGTAAMAEQTGDSKWTDRTKGLIEAAQRNFVRDGALFETRCEGSGTCNLDQVSFKGTLARWMGAAADILPEVRDSVANVMNENAALVQGSWNVDAGVMGHFSSLEIMDAAIRARGEALVAAEGFLGPKGAVQNVGAAGSKRSIAGRLWW</sequence>
<evidence type="ECO:0000256" key="3">
    <source>
        <dbReference type="ARBA" id="ARBA00012350"/>
    </source>
</evidence>
<evidence type="ECO:0000256" key="1">
    <source>
        <dbReference type="ARBA" id="ARBA00001452"/>
    </source>
</evidence>
<evidence type="ECO:0000256" key="2">
    <source>
        <dbReference type="ARBA" id="ARBA00009699"/>
    </source>
</evidence>
<evidence type="ECO:0000256" key="6">
    <source>
        <dbReference type="ARBA" id="ARBA00023180"/>
    </source>
</evidence>
<dbReference type="EC" id="3.2.1.101" evidence="3"/>
<dbReference type="AlphaFoldDB" id="A0A9W4UEB3"/>
<comment type="caution">
    <text evidence="8">The sequence shown here is derived from an EMBL/GenBank/DDBJ whole genome shotgun (WGS) entry which is preliminary data.</text>
</comment>
<keyword evidence="7" id="KW-0326">Glycosidase</keyword>
<dbReference type="InterPro" id="IPR008928">
    <property type="entry name" value="6-hairpin_glycosidase_sf"/>
</dbReference>
<evidence type="ECO:0000256" key="7">
    <source>
        <dbReference type="ARBA" id="ARBA00023295"/>
    </source>
</evidence>
<proteinExistence type="inferred from homology"/>
<reference evidence="8" key="1">
    <citation type="submission" date="2023-01" db="EMBL/GenBank/DDBJ databases">
        <authorList>
            <person name="Van Ghelder C."/>
            <person name="Rancurel C."/>
        </authorList>
    </citation>
    <scope>NUCLEOTIDE SEQUENCE</scope>
    <source>
        <strain evidence="8">CNCM I-4278</strain>
    </source>
</reference>
<dbReference type="GO" id="GO:0016052">
    <property type="term" value="P:carbohydrate catabolic process"/>
    <property type="evidence" value="ECO:0007669"/>
    <property type="project" value="InterPro"/>
</dbReference>
<keyword evidence="5" id="KW-0378">Hydrolase</keyword>
<dbReference type="GO" id="GO:0009272">
    <property type="term" value="P:fungal-type cell wall biogenesis"/>
    <property type="evidence" value="ECO:0007669"/>
    <property type="project" value="TreeGrafter"/>
</dbReference>
<protein>
    <recommendedName>
        <fullName evidence="3">mannan endo-1,6-alpha-mannosidase</fullName>
        <ecNumber evidence="3">3.2.1.101</ecNumber>
    </recommendedName>
</protein>
<dbReference type="Pfam" id="PF03663">
    <property type="entry name" value="Glyco_hydro_76"/>
    <property type="match status" value="1"/>
</dbReference>
<keyword evidence="9" id="KW-1185">Reference proteome</keyword>
<dbReference type="Proteomes" id="UP001152607">
    <property type="component" value="Unassembled WGS sequence"/>
</dbReference>
<gene>
    <name evidence="8" type="ORF">PDIGIT_LOCUS7463</name>
</gene>
<dbReference type="PIRSF" id="PIRSF016302">
    <property type="entry name" value="Man_a_manosd"/>
    <property type="match status" value="1"/>
</dbReference>
<comment type="similarity">
    <text evidence="2">Belongs to the glycosyl hydrolase 76 family.</text>
</comment>
<keyword evidence="6" id="KW-0325">Glycoprotein</keyword>